<sequence length="516" mass="58366">MAKLEETSILDYFSKKPTHGPAVLRPDRPTQARRAATRSEANSRLPVQQLPFELLSEVMRLAVEMTIPTPYLWRTLVYVRGLSRVCSRWRDVALRTPQLWLLEYTEATGYPLSPLTELFLERSKPLPFRVVLASPERGAYDDDDEDDETWNPELSDLIATGFGETIDRWGDLVLQIRDRSEFTDLAELPRNRAASLTKLDVLVRLLKGNRWQGPPLDMFATAPRLTEVKLRLHFLDDPVVVMLPLPWAQLTTLTVQFDTAQSTFDVLACCPALESLAICLPAAPLIGSQKFPDLRLARVKTLELNITSTSTGGCLHPFLSALDLPALESFHFDVYPLAFEWFYDGFTTSIERFLSRSAAISSFTFAFLPTPSAQALVQFLRLMPALKRLKLTSILAEEFLDALQHPPIDGGKTLVPLLEDLEITAFGHRYLQLVEWTEARLLEMLSSRWVGAGSDTSSSILRLRRCRFEADGLKPLSTDFLEKMGKMEEEGFVWNYVVIHGEDASDWSDSDDDHSE</sequence>
<dbReference type="Gene3D" id="3.80.10.10">
    <property type="entry name" value="Ribonuclease Inhibitor"/>
    <property type="match status" value="1"/>
</dbReference>
<accession>A0A8H6W7Y8</accession>
<reference evidence="2" key="1">
    <citation type="submission" date="2020-05" db="EMBL/GenBank/DDBJ databases">
        <title>Mycena genomes resolve the evolution of fungal bioluminescence.</title>
        <authorList>
            <person name="Tsai I.J."/>
        </authorList>
    </citation>
    <scope>NUCLEOTIDE SEQUENCE</scope>
    <source>
        <strain evidence="2">110903Hualien_Pintung</strain>
    </source>
</reference>
<feature type="region of interest" description="Disordered" evidence="1">
    <location>
        <begin position="17"/>
        <end position="42"/>
    </location>
</feature>
<evidence type="ECO:0000256" key="1">
    <source>
        <dbReference type="SAM" id="MobiDB-lite"/>
    </source>
</evidence>
<protein>
    <submittedName>
        <fullName evidence="2">F-box domain-containing protein</fullName>
    </submittedName>
</protein>
<comment type="caution">
    <text evidence="2">The sequence shown here is derived from an EMBL/GenBank/DDBJ whole genome shotgun (WGS) entry which is preliminary data.</text>
</comment>
<evidence type="ECO:0000313" key="2">
    <source>
        <dbReference type="EMBL" id="KAF7302589.1"/>
    </source>
</evidence>
<dbReference type="EMBL" id="JACAZE010000012">
    <property type="protein sequence ID" value="KAF7302589.1"/>
    <property type="molecule type" value="Genomic_DNA"/>
</dbReference>
<dbReference type="OrthoDB" id="3055914at2759"/>
<dbReference type="Proteomes" id="UP000613580">
    <property type="component" value="Unassembled WGS sequence"/>
</dbReference>
<dbReference type="AlphaFoldDB" id="A0A8H6W7Y8"/>
<evidence type="ECO:0000313" key="3">
    <source>
        <dbReference type="Proteomes" id="UP000613580"/>
    </source>
</evidence>
<dbReference type="InterPro" id="IPR032675">
    <property type="entry name" value="LRR_dom_sf"/>
</dbReference>
<proteinExistence type="predicted"/>
<keyword evidence="3" id="KW-1185">Reference proteome</keyword>
<organism evidence="2 3">
    <name type="scientific">Mycena chlorophos</name>
    <name type="common">Agaric fungus</name>
    <name type="synonym">Agaricus chlorophos</name>
    <dbReference type="NCBI Taxonomy" id="658473"/>
    <lineage>
        <taxon>Eukaryota</taxon>
        <taxon>Fungi</taxon>
        <taxon>Dikarya</taxon>
        <taxon>Basidiomycota</taxon>
        <taxon>Agaricomycotina</taxon>
        <taxon>Agaricomycetes</taxon>
        <taxon>Agaricomycetidae</taxon>
        <taxon>Agaricales</taxon>
        <taxon>Marasmiineae</taxon>
        <taxon>Mycenaceae</taxon>
        <taxon>Mycena</taxon>
    </lineage>
</organism>
<gene>
    <name evidence="2" type="ORF">HMN09_00893400</name>
</gene>
<name>A0A8H6W7Y8_MYCCL</name>